<comment type="similarity">
    <text evidence="1">Belongs to the iron-containing alcohol dehydrogenase family.</text>
</comment>
<dbReference type="EMBL" id="AMAH01000031">
    <property type="protein sequence ID" value="EJX55440.1"/>
    <property type="molecule type" value="Genomic_DNA"/>
</dbReference>
<dbReference type="Gene3D" id="1.20.1090.10">
    <property type="entry name" value="Dehydroquinate synthase-like - alpha domain"/>
    <property type="match status" value="1"/>
</dbReference>
<proteinExistence type="inferred from homology"/>
<dbReference type="FunFam" id="3.40.50.1970:FF:000003">
    <property type="entry name" value="Alcohol dehydrogenase, iron-containing"/>
    <property type="match status" value="1"/>
</dbReference>
<dbReference type="Proteomes" id="UP000006402">
    <property type="component" value="Unassembled WGS sequence"/>
</dbReference>
<comment type="caution">
    <text evidence="6">The sequence shown here is derived from an EMBL/GenBank/DDBJ whole genome shotgun (WGS) entry which is preliminary data.</text>
</comment>
<dbReference type="GO" id="GO:0004022">
    <property type="term" value="F:alcohol dehydrogenase (NAD+) activity"/>
    <property type="evidence" value="ECO:0007669"/>
    <property type="project" value="UniProtKB-ARBA"/>
</dbReference>
<evidence type="ECO:0000256" key="3">
    <source>
        <dbReference type="ARBA" id="ARBA00023027"/>
    </source>
</evidence>
<gene>
    <name evidence="6" type="ORF">HMPREF1378_00420</name>
</gene>
<name>A0AAV3GYL2_ENTFC</name>
<evidence type="ECO:0000313" key="7">
    <source>
        <dbReference type="Proteomes" id="UP000006402"/>
    </source>
</evidence>
<dbReference type="Pfam" id="PF00465">
    <property type="entry name" value="Fe-ADH"/>
    <property type="match status" value="1"/>
</dbReference>
<dbReference type="Gene3D" id="3.40.50.1970">
    <property type="match status" value="1"/>
</dbReference>
<dbReference type="PROSITE" id="PS00913">
    <property type="entry name" value="ADH_IRON_1"/>
    <property type="match status" value="1"/>
</dbReference>
<evidence type="ECO:0000259" key="5">
    <source>
        <dbReference type="Pfam" id="PF25137"/>
    </source>
</evidence>
<dbReference type="PANTHER" id="PTHR11496:SF102">
    <property type="entry name" value="ALCOHOL DEHYDROGENASE 4"/>
    <property type="match status" value="1"/>
</dbReference>
<protein>
    <submittedName>
        <fullName evidence="6">Alcohol dehydrogenase, iron-dependent</fullName>
    </submittedName>
</protein>
<dbReference type="SUPFAM" id="SSF56796">
    <property type="entry name" value="Dehydroquinate synthase-like"/>
    <property type="match status" value="1"/>
</dbReference>
<dbReference type="PANTHER" id="PTHR11496">
    <property type="entry name" value="ALCOHOL DEHYDROGENASE"/>
    <property type="match status" value="1"/>
</dbReference>
<feature type="domain" description="Alcohol dehydrogenase iron-type/glycerol dehydrogenase GldA" evidence="4">
    <location>
        <begin position="8"/>
        <end position="175"/>
    </location>
</feature>
<organism evidence="6 7">
    <name type="scientific">Enterococcus faecium R496</name>
    <dbReference type="NCBI Taxonomy" id="1134836"/>
    <lineage>
        <taxon>Bacteria</taxon>
        <taxon>Bacillati</taxon>
        <taxon>Bacillota</taxon>
        <taxon>Bacilli</taxon>
        <taxon>Lactobacillales</taxon>
        <taxon>Enterococcaceae</taxon>
        <taxon>Enterococcus</taxon>
    </lineage>
</organism>
<evidence type="ECO:0000256" key="2">
    <source>
        <dbReference type="ARBA" id="ARBA00023002"/>
    </source>
</evidence>
<dbReference type="InterPro" id="IPR001670">
    <property type="entry name" value="ADH_Fe/GldA"/>
</dbReference>
<sequence>MNIQLKMPANLRIGGGTIQFLMEESEQLGNKPLIISDTVMEQTGHLQKIKELLGKTDDQLAEYTDIQAEPTQENVYDALKLFQKHQCDHIIAFGGGSCLDTAKVVAVLAANQLSLEAIHARNFDQLQAGIPLIAVSTTAGTGSEVTDVAVITNTKTAVKMMMKDLVFMPQISIVDSDFTKTVPPKVTAATGVDALCHALESYVSVKANEVTQLFSLEAMKKILNTLSQAYENSDDTEAREQMSLASTEAGIAFSNASVTLIHGMSRPVGALFHIPHGISNAMLLPVFFEFSKDAIQTELATIARFIYPAAEDLSLEEAADYLIKKIQELCEQLSIPTIRDYGIDQQAFMAALDKMAADALTSGSPQNNKKVPSHSQIKELYVQAYG</sequence>
<dbReference type="InterPro" id="IPR056798">
    <property type="entry name" value="ADH_Fe_C"/>
</dbReference>
<dbReference type="RefSeq" id="WP_002330790.1">
    <property type="nucleotide sequence ID" value="NZ_JH808518.1"/>
</dbReference>
<dbReference type="AlphaFoldDB" id="A0AAV3GYL2"/>
<evidence type="ECO:0000313" key="6">
    <source>
        <dbReference type="EMBL" id="EJX55440.1"/>
    </source>
</evidence>
<keyword evidence="3" id="KW-0520">NAD</keyword>
<dbReference type="CDD" id="cd08194">
    <property type="entry name" value="Fe-ADH-like"/>
    <property type="match status" value="1"/>
</dbReference>
<dbReference type="Pfam" id="PF25137">
    <property type="entry name" value="ADH_Fe_C"/>
    <property type="match status" value="1"/>
</dbReference>
<reference evidence="6 7" key="1">
    <citation type="submission" date="2012-04" db="EMBL/GenBank/DDBJ databases">
        <authorList>
            <person name="Weinstock G."/>
            <person name="Sodergren E."/>
            <person name="Lobos E.A."/>
            <person name="Fulton L."/>
            <person name="Fulton R."/>
            <person name="Courtney L."/>
            <person name="Fronick C."/>
            <person name="O'Laughlin M."/>
            <person name="Godfrey J."/>
            <person name="Wilson R.M."/>
            <person name="Miner T."/>
            <person name="Farmer C."/>
            <person name="Delehaunty K."/>
            <person name="Cordes M."/>
            <person name="Minx P."/>
            <person name="Tomlinson C."/>
            <person name="Chen J."/>
            <person name="Wollam A."/>
            <person name="Pepin K.H."/>
            <person name="Bhonagiri V."/>
            <person name="Zhang X."/>
            <person name="Suruliraj S."/>
            <person name="Warren W."/>
            <person name="Mitreva M."/>
            <person name="Mardis E.R."/>
            <person name="Wilson R.K."/>
        </authorList>
    </citation>
    <scope>NUCLEOTIDE SEQUENCE [LARGE SCALE GENOMIC DNA]</scope>
    <source>
        <strain evidence="6 7">R496</strain>
    </source>
</reference>
<dbReference type="FunFam" id="1.20.1090.10:FF:000001">
    <property type="entry name" value="Aldehyde-alcohol dehydrogenase"/>
    <property type="match status" value="1"/>
</dbReference>
<feature type="domain" description="Fe-containing alcohol dehydrogenase-like C-terminal" evidence="5">
    <location>
        <begin position="187"/>
        <end position="385"/>
    </location>
</feature>
<evidence type="ECO:0000256" key="1">
    <source>
        <dbReference type="ARBA" id="ARBA00007358"/>
    </source>
</evidence>
<keyword evidence="2" id="KW-0560">Oxidoreductase</keyword>
<dbReference type="GO" id="GO:0046872">
    <property type="term" value="F:metal ion binding"/>
    <property type="evidence" value="ECO:0007669"/>
    <property type="project" value="InterPro"/>
</dbReference>
<evidence type="ECO:0000259" key="4">
    <source>
        <dbReference type="Pfam" id="PF00465"/>
    </source>
</evidence>
<dbReference type="InterPro" id="IPR018211">
    <property type="entry name" value="ADH_Fe_CS"/>
</dbReference>
<dbReference type="InterPro" id="IPR039697">
    <property type="entry name" value="Alcohol_dehydrogenase_Fe"/>
</dbReference>
<accession>A0AAV3GYL2</accession>